<feature type="transmembrane region" description="Helical" evidence="1">
    <location>
        <begin position="138"/>
        <end position="158"/>
    </location>
</feature>
<dbReference type="AlphaFoldDB" id="A0A1G7RPQ3"/>
<feature type="transmembrane region" description="Helical" evidence="1">
    <location>
        <begin position="205"/>
        <end position="228"/>
    </location>
</feature>
<evidence type="ECO:0000259" key="2">
    <source>
        <dbReference type="PROSITE" id="PS50850"/>
    </source>
</evidence>
<dbReference type="RefSeq" id="WP_149799727.1">
    <property type="nucleotide sequence ID" value="NZ_FNBO01000016.1"/>
</dbReference>
<keyword evidence="1" id="KW-1133">Transmembrane helix</keyword>
<evidence type="ECO:0000256" key="1">
    <source>
        <dbReference type="SAM" id="Phobius"/>
    </source>
</evidence>
<feature type="transmembrane region" description="Helical" evidence="1">
    <location>
        <begin position="274"/>
        <end position="293"/>
    </location>
</feature>
<evidence type="ECO:0000313" key="3">
    <source>
        <dbReference type="EMBL" id="SDG12685.1"/>
    </source>
</evidence>
<evidence type="ECO:0000313" key="4">
    <source>
        <dbReference type="Proteomes" id="UP000324020"/>
    </source>
</evidence>
<feature type="transmembrane region" description="Helical" evidence="1">
    <location>
        <begin position="234"/>
        <end position="253"/>
    </location>
</feature>
<organism evidence="3 4">
    <name type="scientific">Halorubrum xinjiangense</name>
    <dbReference type="NCBI Taxonomy" id="261291"/>
    <lineage>
        <taxon>Archaea</taxon>
        <taxon>Methanobacteriati</taxon>
        <taxon>Methanobacteriota</taxon>
        <taxon>Stenosarchaea group</taxon>
        <taxon>Halobacteria</taxon>
        <taxon>Halobacteriales</taxon>
        <taxon>Haloferacaceae</taxon>
        <taxon>Halorubrum</taxon>
    </lineage>
</organism>
<dbReference type="PANTHER" id="PTHR23527:SF1">
    <property type="entry name" value="BLL3282 PROTEIN"/>
    <property type="match status" value="1"/>
</dbReference>
<feature type="transmembrane region" description="Helical" evidence="1">
    <location>
        <begin position="366"/>
        <end position="385"/>
    </location>
</feature>
<dbReference type="GO" id="GO:0022857">
    <property type="term" value="F:transmembrane transporter activity"/>
    <property type="evidence" value="ECO:0007669"/>
    <property type="project" value="InterPro"/>
</dbReference>
<dbReference type="InterPro" id="IPR011701">
    <property type="entry name" value="MFS"/>
</dbReference>
<dbReference type="OrthoDB" id="306263at2157"/>
<feature type="domain" description="Major facilitator superfamily (MFS) profile" evidence="2">
    <location>
        <begin position="1"/>
        <end position="389"/>
    </location>
</feature>
<dbReference type="Gene3D" id="1.20.1250.20">
    <property type="entry name" value="MFS general substrate transporter like domains"/>
    <property type="match status" value="2"/>
</dbReference>
<feature type="transmembrane region" description="Helical" evidence="1">
    <location>
        <begin position="299"/>
        <end position="322"/>
    </location>
</feature>
<protein>
    <submittedName>
        <fullName evidence="3">Sugar phosphate permease</fullName>
    </submittedName>
</protein>
<name>A0A1G7RPQ3_9EURY</name>
<dbReference type="SUPFAM" id="SSF103473">
    <property type="entry name" value="MFS general substrate transporter"/>
    <property type="match status" value="1"/>
</dbReference>
<keyword evidence="1" id="KW-0812">Transmembrane</keyword>
<feature type="transmembrane region" description="Helical" evidence="1">
    <location>
        <begin position="77"/>
        <end position="105"/>
    </location>
</feature>
<keyword evidence="1" id="KW-0472">Membrane</keyword>
<dbReference type="InterPro" id="IPR052952">
    <property type="entry name" value="MFS-Transporter"/>
</dbReference>
<accession>A0A1G7RPQ3</accession>
<dbReference type="InterPro" id="IPR020846">
    <property type="entry name" value="MFS_dom"/>
</dbReference>
<sequence>MDRSYWRTVSLVTLWQVSASICYYTVFAATTFFRDEFGLSRFQVGLVVTTLTLGYALFLLPVGAITDRVGERKTLSLGLVGLAAGMVLVAGAPSYALLLVAVFLLGSVYSTAMPGTNKAVYDSIPPGRQNTAMGIKQVGVTGGSGISALLVTGLAGYLFWQAGFLIAAGVGLVVAVVFGVLYRGAGGGGSTSRPDLRGLAGNRPYVLLVVAGLFLGAALFTTTGYTVLYVEESVGASVAFAGTVLAIVQLFGSGGRLLGGWLSDHLPGEPQTRIGAILLVQTVASAALFLVVARTSTEATAAVAFAALGFFVLGFTGVYYSVMATLVPAEQMGSATAGCQVALTSGALFAPPAFGYLADTATYRASWTLLAGVCLVAAVLVVAVIRAEPPVGETAMAE</sequence>
<proteinExistence type="predicted"/>
<keyword evidence="4" id="KW-1185">Reference proteome</keyword>
<feature type="transmembrane region" description="Helical" evidence="1">
    <location>
        <begin position="12"/>
        <end position="33"/>
    </location>
</feature>
<reference evidence="3 4" key="1">
    <citation type="submission" date="2016-10" db="EMBL/GenBank/DDBJ databases">
        <authorList>
            <person name="Varghese N."/>
            <person name="Submissions S."/>
        </authorList>
    </citation>
    <scope>NUCLEOTIDE SEQUENCE [LARGE SCALE GENOMIC DNA]</scope>
    <source>
        <strain evidence="3 4">CGMCC 1.3527</strain>
    </source>
</reference>
<dbReference type="Pfam" id="PF07690">
    <property type="entry name" value="MFS_1"/>
    <property type="match status" value="1"/>
</dbReference>
<dbReference type="InterPro" id="IPR036259">
    <property type="entry name" value="MFS_trans_sf"/>
</dbReference>
<feature type="transmembrane region" description="Helical" evidence="1">
    <location>
        <begin position="334"/>
        <end position="354"/>
    </location>
</feature>
<dbReference type="Proteomes" id="UP000324020">
    <property type="component" value="Unassembled WGS sequence"/>
</dbReference>
<dbReference type="EMBL" id="FNBO01000016">
    <property type="protein sequence ID" value="SDG12685.1"/>
    <property type="molecule type" value="Genomic_DNA"/>
</dbReference>
<dbReference type="PROSITE" id="PS50850">
    <property type="entry name" value="MFS"/>
    <property type="match status" value="1"/>
</dbReference>
<gene>
    <name evidence="3" type="ORF">SAMN04488067_11643</name>
</gene>
<feature type="transmembrane region" description="Helical" evidence="1">
    <location>
        <begin position="45"/>
        <end position="65"/>
    </location>
</feature>
<dbReference type="PANTHER" id="PTHR23527">
    <property type="entry name" value="BLL3282 PROTEIN"/>
    <property type="match status" value="1"/>
</dbReference>
<feature type="transmembrane region" description="Helical" evidence="1">
    <location>
        <begin position="164"/>
        <end position="184"/>
    </location>
</feature>